<feature type="domain" description="FLYWCH-type" evidence="4">
    <location>
        <begin position="26"/>
        <end position="87"/>
    </location>
</feature>
<keyword evidence="2" id="KW-0863">Zinc-finger</keyword>
<keyword evidence="3" id="KW-0862">Zinc</keyword>
<name>A0A922M741_SPOEX</name>
<dbReference type="EMBL" id="JACEFF010000759">
    <property type="protein sequence ID" value="KAH9631450.1"/>
    <property type="molecule type" value="Genomic_DNA"/>
</dbReference>
<evidence type="ECO:0000313" key="6">
    <source>
        <dbReference type="Proteomes" id="UP000814243"/>
    </source>
</evidence>
<proteinExistence type="predicted"/>
<evidence type="ECO:0000259" key="4">
    <source>
        <dbReference type="Pfam" id="PF04500"/>
    </source>
</evidence>
<comment type="caution">
    <text evidence="5">The sequence shown here is derived from an EMBL/GenBank/DDBJ whole genome shotgun (WGS) entry which is preliminary data.</text>
</comment>
<dbReference type="Pfam" id="PF04500">
    <property type="entry name" value="FLYWCH"/>
    <property type="match status" value="1"/>
</dbReference>
<dbReference type="GO" id="GO:0008270">
    <property type="term" value="F:zinc ion binding"/>
    <property type="evidence" value="ECO:0007669"/>
    <property type="project" value="UniProtKB-KW"/>
</dbReference>
<dbReference type="InterPro" id="IPR007588">
    <property type="entry name" value="Znf_FLYWCH"/>
</dbReference>
<dbReference type="AlphaFoldDB" id="A0A922M741"/>
<keyword evidence="1" id="KW-0479">Metal-binding</keyword>
<evidence type="ECO:0000256" key="1">
    <source>
        <dbReference type="ARBA" id="ARBA00022723"/>
    </source>
</evidence>
<dbReference type="Gene3D" id="2.20.25.240">
    <property type="match status" value="1"/>
</dbReference>
<evidence type="ECO:0000256" key="2">
    <source>
        <dbReference type="ARBA" id="ARBA00022771"/>
    </source>
</evidence>
<protein>
    <recommendedName>
        <fullName evidence="4">FLYWCH-type domain-containing protein</fullName>
    </recommendedName>
</protein>
<dbReference type="Proteomes" id="UP000814243">
    <property type="component" value="Unassembled WGS sequence"/>
</dbReference>
<gene>
    <name evidence="5" type="ORF">HF086_014295</name>
</gene>
<evidence type="ECO:0000313" key="5">
    <source>
        <dbReference type="EMBL" id="KAH9631450.1"/>
    </source>
</evidence>
<evidence type="ECO:0000256" key="3">
    <source>
        <dbReference type="ARBA" id="ARBA00022833"/>
    </source>
</evidence>
<accession>A0A922M741</accession>
<reference evidence="5" key="1">
    <citation type="journal article" date="2021" name="G3 (Bethesda)">
        <title>Genome and transcriptome analysis of the beet armyworm Spodoptera exigua reveals targets for pest control. .</title>
        <authorList>
            <person name="Simon S."/>
            <person name="Breeschoten T."/>
            <person name="Jansen H.J."/>
            <person name="Dirks R.P."/>
            <person name="Schranz M.E."/>
            <person name="Ros V.I.D."/>
        </authorList>
    </citation>
    <scope>NUCLEOTIDE SEQUENCE</scope>
    <source>
        <strain evidence="5">TB_SE_WUR_2020</strain>
    </source>
</reference>
<sequence>MTKGGNPVIMIGTYSLHLQPFTEAIFTTTKYGNPVIIFGPYRYNQASAIVSDRSKTRWRCIKRPRGCKSVMYTIGNDIIGLRNEHNH</sequence>
<organism evidence="5 6">
    <name type="scientific">Spodoptera exigua</name>
    <name type="common">Beet armyworm</name>
    <name type="synonym">Noctua fulgens</name>
    <dbReference type="NCBI Taxonomy" id="7107"/>
    <lineage>
        <taxon>Eukaryota</taxon>
        <taxon>Metazoa</taxon>
        <taxon>Ecdysozoa</taxon>
        <taxon>Arthropoda</taxon>
        <taxon>Hexapoda</taxon>
        <taxon>Insecta</taxon>
        <taxon>Pterygota</taxon>
        <taxon>Neoptera</taxon>
        <taxon>Endopterygota</taxon>
        <taxon>Lepidoptera</taxon>
        <taxon>Glossata</taxon>
        <taxon>Ditrysia</taxon>
        <taxon>Noctuoidea</taxon>
        <taxon>Noctuidae</taxon>
        <taxon>Amphipyrinae</taxon>
        <taxon>Spodoptera</taxon>
    </lineage>
</organism>